<gene>
    <name evidence="1" type="ORF">GCM10009067_28240</name>
</gene>
<reference evidence="1" key="1">
    <citation type="journal article" date="2014" name="Int. J. Syst. Evol. Microbiol.">
        <title>Complete genome sequence of Corynebacterium casei LMG S-19264T (=DSM 44701T), isolated from a smear-ripened cheese.</title>
        <authorList>
            <consortium name="US DOE Joint Genome Institute (JGI-PGF)"/>
            <person name="Walter F."/>
            <person name="Albersmeier A."/>
            <person name="Kalinowski J."/>
            <person name="Ruckert C."/>
        </authorList>
    </citation>
    <scope>NUCLEOTIDE SEQUENCE</scope>
    <source>
        <strain evidence="1">JCM 19018</strain>
    </source>
</reference>
<dbReference type="Proteomes" id="UP000614221">
    <property type="component" value="Unassembled WGS sequence"/>
</dbReference>
<proteinExistence type="predicted"/>
<evidence type="ECO:0000313" key="1">
    <source>
        <dbReference type="EMBL" id="GGK74373.1"/>
    </source>
</evidence>
<evidence type="ECO:0008006" key="3">
    <source>
        <dbReference type="Google" id="ProtNLM"/>
    </source>
</evidence>
<name>A0A830EN44_9EURY</name>
<accession>A0A830EN44</accession>
<dbReference type="AlphaFoldDB" id="A0A830EN44"/>
<protein>
    <recommendedName>
        <fullName evidence="3">SWIM-type domain-containing protein</fullName>
    </recommendedName>
</protein>
<dbReference type="RefSeq" id="WP_188978937.1">
    <property type="nucleotide sequence ID" value="NZ_BMPD01000005.1"/>
</dbReference>
<comment type="caution">
    <text evidence="1">The sequence shown here is derived from an EMBL/GenBank/DDBJ whole genome shotgun (WGS) entry which is preliminary data.</text>
</comment>
<sequence length="109" mass="11910">MATTATADIAALAQLDSRDVAALTEHMDVYADDPACREEQVAVYNHGDRYVVTPDVPCCDCPDMIHRRPAGGCKHIRRIEFERGERAIPAGVDYDAIDNGLHIDNGGSR</sequence>
<dbReference type="OrthoDB" id="142306at2157"/>
<organism evidence="1 2">
    <name type="scientific">Haloarcula sebkhae</name>
    <dbReference type="NCBI Taxonomy" id="932660"/>
    <lineage>
        <taxon>Archaea</taxon>
        <taxon>Methanobacteriati</taxon>
        <taxon>Methanobacteriota</taxon>
        <taxon>Stenosarchaea group</taxon>
        <taxon>Halobacteria</taxon>
        <taxon>Halobacteriales</taxon>
        <taxon>Haloarculaceae</taxon>
        <taxon>Haloarcula</taxon>
    </lineage>
</organism>
<reference evidence="1" key="2">
    <citation type="submission" date="2020-09" db="EMBL/GenBank/DDBJ databases">
        <authorList>
            <person name="Sun Q."/>
            <person name="Ohkuma M."/>
        </authorList>
    </citation>
    <scope>NUCLEOTIDE SEQUENCE</scope>
    <source>
        <strain evidence="1">JCM 19018</strain>
    </source>
</reference>
<dbReference type="EMBL" id="BMPD01000005">
    <property type="protein sequence ID" value="GGK74373.1"/>
    <property type="molecule type" value="Genomic_DNA"/>
</dbReference>
<evidence type="ECO:0000313" key="2">
    <source>
        <dbReference type="Proteomes" id="UP000614221"/>
    </source>
</evidence>